<protein>
    <recommendedName>
        <fullName evidence="4">F-box domain-containing protein</fullName>
    </recommendedName>
</protein>
<evidence type="ECO:0000313" key="2">
    <source>
        <dbReference type="EMBL" id="KAF5371308.1"/>
    </source>
</evidence>
<evidence type="ECO:0000313" key="3">
    <source>
        <dbReference type="Proteomes" id="UP000559256"/>
    </source>
</evidence>
<proteinExistence type="predicted"/>
<dbReference type="Proteomes" id="UP000559256">
    <property type="component" value="Unassembled WGS sequence"/>
</dbReference>
<dbReference type="SUPFAM" id="SSF52047">
    <property type="entry name" value="RNI-like"/>
    <property type="match status" value="1"/>
</dbReference>
<feature type="region of interest" description="Disordered" evidence="1">
    <location>
        <begin position="472"/>
        <end position="497"/>
    </location>
</feature>
<evidence type="ECO:0000256" key="1">
    <source>
        <dbReference type="SAM" id="MobiDB-lite"/>
    </source>
</evidence>
<evidence type="ECO:0008006" key="4">
    <source>
        <dbReference type="Google" id="ProtNLM"/>
    </source>
</evidence>
<dbReference type="InterPro" id="IPR032675">
    <property type="entry name" value="LRR_dom_sf"/>
</dbReference>
<gene>
    <name evidence="2" type="ORF">D9758_004269</name>
</gene>
<reference evidence="2 3" key="1">
    <citation type="journal article" date="2020" name="ISME J.">
        <title>Uncovering the hidden diversity of litter-decomposition mechanisms in mushroom-forming fungi.</title>
        <authorList>
            <person name="Floudas D."/>
            <person name="Bentzer J."/>
            <person name="Ahren D."/>
            <person name="Johansson T."/>
            <person name="Persson P."/>
            <person name="Tunlid A."/>
        </authorList>
    </citation>
    <scope>NUCLEOTIDE SEQUENCE [LARGE SCALE GENOMIC DNA]</scope>
    <source>
        <strain evidence="2 3">CBS 291.85</strain>
    </source>
</reference>
<dbReference type="OrthoDB" id="3352270at2759"/>
<dbReference type="Gene3D" id="3.80.10.10">
    <property type="entry name" value="Ribonuclease Inhibitor"/>
    <property type="match status" value="1"/>
</dbReference>
<organism evidence="2 3">
    <name type="scientific">Tetrapyrgos nigripes</name>
    <dbReference type="NCBI Taxonomy" id="182062"/>
    <lineage>
        <taxon>Eukaryota</taxon>
        <taxon>Fungi</taxon>
        <taxon>Dikarya</taxon>
        <taxon>Basidiomycota</taxon>
        <taxon>Agaricomycotina</taxon>
        <taxon>Agaricomycetes</taxon>
        <taxon>Agaricomycetidae</taxon>
        <taxon>Agaricales</taxon>
        <taxon>Marasmiineae</taxon>
        <taxon>Marasmiaceae</taxon>
        <taxon>Tetrapyrgos</taxon>
    </lineage>
</organism>
<accession>A0A8H5GUI3</accession>
<sequence length="605" mass="68176">MSTGIETLPRSSLATIFRYGAVLDRPDESQTPFLLKASNTSEDYTYSPDFQLAISSVSRRWRTIALDDATLWSTLHFRTPSDIQKARLFIPRSRPQNPSAIGLTEMGYPDYPSQNLLDILILTVAPDEYIEGENLSRTELAEIFNTLLIPETLRWRSFHLKVRDNECRIQARQALAHDCGPAPNLETLQLYHFQDYEDAEDLWNTIQTPPRMLFRNIVPNLRHISLVGVNLPWQSSPYLAELESLELALHPNGIRPPYECWEMMLRSPNLKNLSILYSGPREPEANNLTLMWPAPDSSRRITLTPLRHLRLVDLDPEYLISTLELMYLSKVQKLELDLVQEDADYSDFLELCVGENSDTSSTSSSVENLLGWTKLRSGLFPFLSSLTSLKLSGLESCSFGAFKRFIYSAKGLRVLEINFASVCPEEEVWRLFIGYDAGDMGTDRNEPEEGVAETDADGAEVELKGTSDDLEIKTTASGGVEDENDSGSQGSDSDQESAALQLVAPKLDIFRISGLSGKRIRSIIIYRESVLQLRNMTVGATVRYVVKYTSKMVQEDTVLSELVAKGYCWFPNDVDPADVLEGEVEVDGKNGWKVVIETKLEEEEE</sequence>
<comment type="caution">
    <text evidence="2">The sequence shown here is derived from an EMBL/GenBank/DDBJ whole genome shotgun (WGS) entry which is preliminary data.</text>
</comment>
<keyword evidence="3" id="KW-1185">Reference proteome</keyword>
<dbReference type="AlphaFoldDB" id="A0A8H5GUI3"/>
<name>A0A8H5GUI3_9AGAR</name>
<dbReference type="EMBL" id="JAACJM010000009">
    <property type="protein sequence ID" value="KAF5371308.1"/>
    <property type="molecule type" value="Genomic_DNA"/>
</dbReference>